<keyword evidence="3" id="KW-1003">Cell membrane</keyword>
<dbReference type="InterPro" id="IPR003593">
    <property type="entry name" value="AAA+_ATPase"/>
</dbReference>
<comment type="subcellular location">
    <subcellularLocation>
        <location evidence="1">Cell membrane</location>
        <topology evidence="1">Peripheral membrane protein</topology>
    </subcellularLocation>
</comment>
<gene>
    <name evidence="11" type="ORF">FHU33_0818</name>
</gene>
<feature type="region of interest" description="Disordered" evidence="9">
    <location>
        <begin position="1"/>
        <end position="29"/>
    </location>
</feature>
<evidence type="ECO:0000256" key="2">
    <source>
        <dbReference type="ARBA" id="ARBA00022448"/>
    </source>
</evidence>
<dbReference type="GO" id="GO:0005524">
    <property type="term" value="F:ATP binding"/>
    <property type="evidence" value="ECO:0007669"/>
    <property type="project" value="UniProtKB-KW"/>
</dbReference>
<keyword evidence="4" id="KW-0677">Repeat</keyword>
<evidence type="ECO:0000259" key="10">
    <source>
        <dbReference type="PROSITE" id="PS50893"/>
    </source>
</evidence>
<dbReference type="InterPro" id="IPR050107">
    <property type="entry name" value="ABC_carbohydrate_import_ATPase"/>
</dbReference>
<keyword evidence="8" id="KW-0472">Membrane</keyword>
<dbReference type="CDD" id="cd03215">
    <property type="entry name" value="ABC_Carb_Monos_II"/>
    <property type="match status" value="1"/>
</dbReference>
<evidence type="ECO:0000256" key="4">
    <source>
        <dbReference type="ARBA" id="ARBA00022737"/>
    </source>
</evidence>
<dbReference type="PANTHER" id="PTHR43790:SF9">
    <property type="entry name" value="GALACTOFURANOSE TRANSPORTER ATP-BINDING PROTEIN YTFR"/>
    <property type="match status" value="1"/>
</dbReference>
<dbReference type="PROSITE" id="PS50893">
    <property type="entry name" value="ABC_TRANSPORTER_2"/>
    <property type="match status" value="2"/>
</dbReference>
<keyword evidence="7" id="KW-1278">Translocase</keyword>
<dbReference type="SUPFAM" id="SSF52540">
    <property type="entry name" value="P-loop containing nucleoside triphosphate hydrolases"/>
    <property type="match status" value="2"/>
</dbReference>
<dbReference type="InterPro" id="IPR017871">
    <property type="entry name" value="ABC_transporter-like_CS"/>
</dbReference>
<evidence type="ECO:0000313" key="12">
    <source>
        <dbReference type="Proteomes" id="UP000319865"/>
    </source>
</evidence>
<feature type="domain" description="ABC transporter" evidence="10">
    <location>
        <begin position="386"/>
        <end position="630"/>
    </location>
</feature>
<keyword evidence="12" id="KW-1185">Reference proteome</keyword>
<comment type="caution">
    <text evidence="11">The sequence shown here is derived from an EMBL/GenBank/DDBJ whole genome shotgun (WGS) entry which is preliminary data.</text>
</comment>
<dbReference type="InterPro" id="IPR027417">
    <property type="entry name" value="P-loop_NTPase"/>
</dbReference>
<evidence type="ECO:0000256" key="3">
    <source>
        <dbReference type="ARBA" id="ARBA00022475"/>
    </source>
</evidence>
<keyword evidence="2" id="KW-0813">Transport</keyword>
<dbReference type="SMART" id="SM00382">
    <property type="entry name" value="AAA"/>
    <property type="match status" value="1"/>
</dbReference>
<dbReference type="Gene3D" id="3.40.50.300">
    <property type="entry name" value="P-loop containing nucleotide triphosphate hydrolases"/>
    <property type="match status" value="2"/>
</dbReference>
<evidence type="ECO:0000256" key="7">
    <source>
        <dbReference type="ARBA" id="ARBA00022967"/>
    </source>
</evidence>
<name>A0A543PBR3_9ACTN</name>
<protein>
    <submittedName>
        <fullName evidence="11">Nucleoside ABC transporter ATP-binding protein</fullName>
    </submittedName>
</protein>
<keyword evidence="6 11" id="KW-0067">ATP-binding</keyword>
<reference evidence="11 12" key="1">
    <citation type="submission" date="2019-06" db="EMBL/GenBank/DDBJ databases">
        <title>Sequencing the genomes of 1000 actinobacteria strains.</title>
        <authorList>
            <person name="Klenk H.-P."/>
        </authorList>
    </citation>
    <scope>NUCLEOTIDE SEQUENCE [LARGE SCALE GENOMIC DNA]</scope>
    <source>
        <strain evidence="11 12">DSM 46837</strain>
    </source>
</reference>
<keyword evidence="5" id="KW-0547">Nucleotide-binding</keyword>
<evidence type="ECO:0000256" key="1">
    <source>
        <dbReference type="ARBA" id="ARBA00004202"/>
    </source>
</evidence>
<dbReference type="CDD" id="cd03216">
    <property type="entry name" value="ABC_Carb_Monos_I"/>
    <property type="match status" value="1"/>
</dbReference>
<evidence type="ECO:0000313" key="11">
    <source>
        <dbReference type="EMBL" id="TQN41450.1"/>
    </source>
</evidence>
<dbReference type="Pfam" id="PF00005">
    <property type="entry name" value="ABC_tran"/>
    <property type="match status" value="2"/>
</dbReference>
<dbReference type="EMBL" id="VFQE01000001">
    <property type="protein sequence ID" value="TQN41450.1"/>
    <property type="molecule type" value="Genomic_DNA"/>
</dbReference>
<evidence type="ECO:0000256" key="8">
    <source>
        <dbReference type="ARBA" id="ARBA00023136"/>
    </source>
</evidence>
<sequence>MTPDAGPLRRARVLGRSDGGSGRTLPGPAVVMPTVALSPTRVVPGPRPPAPAGPPVCDIMRPAVFRAPGAWAGQPVEPVTTVDPFATDEDEQTCTAHPWSHMRERPTMAATGATAGDRPPAGQSGRSDDAPYAVELRGITKRFPGVVANRDIELRVRRGEVHAIVGENGAGKSTLMKTLYGMHRPDEGDILLNGREVRFRSPADAIEAGIGMVHQHFMLADNFTVLENVVLGSEPTRAGRLDRAEARRRITEISDRYALGLEPDVLVEDLGVGDRQRVEIAKVLYRGATTLILDEPTAVLVPQEVDELFGNLAELKREGLTVIFISHKLDEVRRVADSITVIRRGTTVGTADPRTTSAKQLAELMVGSELPTPETRTSTVRDTPVLRLEHLTVVGVVGRPLVDDVSLTVREGEVVGIAGVEGNGQAELVDAIMGLRPLAGGEVRLGDDDVTTWSTRARREAGVGFIPEDRHRQGMLLDAPLWENRILGHQTRPPAAKGLFIDRRGARADTERIMREYDVRAPGADTLAVALSGGNQQKLIVGREMSANPRLLVAAHPTRGVDVGAQAGIWELLKDARAEGLGIVLVSADLDELIGLSDTLHVMLRGALVATVDPRRVTPEELGGYMTGARSAAGAA</sequence>
<dbReference type="GO" id="GO:0005886">
    <property type="term" value="C:plasma membrane"/>
    <property type="evidence" value="ECO:0007669"/>
    <property type="project" value="UniProtKB-SubCell"/>
</dbReference>
<evidence type="ECO:0000256" key="9">
    <source>
        <dbReference type="SAM" id="MobiDB-lite"/>
    </source>
</evidence>
<dbReference type="GO" id="GO:0016887">
    <property type="term" value="F:ATP hydrolysis activity"/>
    <property type="evidence" value="ECO:0007669"/>
    <property type="project" value="InterPro"/>
</dbReference>
<dbReference type="AlphaFoldDB" id="A0A543PBR3"/>
<dbReference type="PROSITE" id="PS00211">
    <property type="entry name" value="ABC_TRANSPORTER_1"/>
    <property type="match status" value="1"/>
</dbReference>
<dbReference type="InterPro" id="IPR003439">
    <property type="entry name" value="ABC_transporter-like_ATP-bd"/>
</dbReference>
<evidence type="ECO:0000256" key="5">
    <source>
        <dbReference type="ARBA" id="ARBA00022741"/>
    </source>
</evidence>
<proteinExistence type="predicted"/>
<feature type="domain" description="ABC transporter" evidence="10">
    <location>
        <begin position="134"/>
        <end position="369"/>
    </location>
</feature>
<accession>A0A543PBR3</accession>
<evidence type="ECO:0000256" key="6">
    <source>
        <dbReference type="ARBA" id="ARBA00022840"/>
    </source>
</evidence>
<dbReference type="Proteomes" id="UP000319865">
    <property type="component" value="Unassembled WGS sequence"/>
</dbReference>
<dbReference type="FunFam" id="3.40.50.300:FF:000127">
    <property type="entry name" value="Ribose import ATP-binding protein RbsA"/>
    <property type="match status" value="1"/>
</dbReference>
<dbReference type="PANTHER" id="PTHR43790">
    <property type="entry name" value="CARBOHYDRATE TRANSPORT ATP-BINDING PROTEIN MG119-RELATED"/>
    <property type="match status" value="1"/>
</dbReference>
<organism evidence="11 12">
    <name type="scientific">Blastococcus colisei</name>
    <dbReference type="NCBI Taxonomy" id="1564162"/>
    <lineage>
        <taxon>Bacteria</taxon>
        <taxon>Bacillati</taxon>
        <taxon>Actinomycetota</taxon>
        <taxon>Actinomycetes</taxon>
        <taxon>Geodermatophilales</taxon>
        <taxon>Geodermatophilaceae</taxon>
        <taxon>Blastococcus</taxon>
    </lineage>
</organism>